<dbReference type="SMART" id="SM00346">
    <property type="entry name" value="HTH_ICLR"/>
    <property type="match status" value="1"/>
</dbReference>
<dbReference type="Pfam" id="PF01614">
    <property type="entry name" value="IclR_C"/>
    <property type="match status" value="1"/>
</dbReference>
<gene>
    <name evidence="6" type="ORF">E1956_16560</name>
</gene>
<dbReference type="Proteomes" id="UP000295727">
    <property type="component" value="Chromosome 2"/>
</dbReference>
<keyword evidence="2" id="KW-0238">DNA-binding</keyword>
<dbReference type="Gene3D" id="1.10.10.10">
    <property type="entry name" value="Winged helix-like DNA-binding domain superfamily/Winged helix DNA-binding domain"/>
    <property type="match status" value="1"/>
</dbReference>
<dbReference type="GO" id="GO:0045892">
    <property type="term" value="P:negative regulation of DNA-templated transcription"/>
    <property type="evidence" value="ECO:0007669"/>
    <property type="project" value="TreeGrafter"/>
</dbReference>
<accession>A0A4P7CUF3</accession>
<dbReference type="SUPFAM" id="SSF46785">
    <property type="entry name" value="Winged helix' DNA-binding domain"/>
    <property type="match status" value="1"/>
</dbReference>
<evidence type="ECO:0000256" key="2">
    <source>
        <dbReference type="ARBA" id="ARBA00023125"/>
    </source>
</evidence>
<dbReference type="SUPFAM" id="SSF55781">
    <property type="entry name" value="GAF domain-like"/>
    <property type="match status" value="1"/>
</dbReference>
<evidence type="ECO:0000313" key="6">
    <source>
        <dbReference type="EMBL" id="QBQ98867.1"/>
    </source>
</evidence>
<keyword evidence="1" id="KW-0805">Transcription regulation</keyword>
<evidence type="ECO:0000313" key="7">
    <source>
        <dbReference type="Proteomes" id="UP000295727"/>
    </source>
</evidence>
<dbReference type="PANTHER" id="PTHR30136:SF24">
    <property type="entry name" value="HTH-TYPE TRANSCRIPTIONAL REPRESSOR ALLR"/>
    <property type="match status" value="1"/>
</dbReference>
<dbReference type="GO" id="GO:0003677">
    <property type="term" value="F:DNA binding"/>
    <property type="evidence" value="ECO:0007669"/>
    <property type="project" value="UniProtKB-KW"/>
</dbReference>
<dbReference type="PROSITE" id="PS51077">
    <property type="entry name" value="HTH_ICLR"/>
    <property type="match status" value="1"/>
</dbReference>
<keyword evidence="3" id="KW-0804">Transcription</keyword>
<feature type="domain" description="HTH iclR-type" evidence="4">
    <location>
        <begin position="1"/>
        <end position="63"/>
    </location>
</feature>
<dbReference type="Gene3D" id="3.30.450.40">
    <property type="match status" value="1"/>
</dbReference>
<sequence>MKTLAKSLDVLQQFVNAGSDLGVTEIAQRTGIDKVIVHRILKTYAEYDFVAQNPTTRRYRLSNAILALAAAQQNSFPPLEAARPHLLQLWKSTSETIHFTVGRSDEMVVLQVYESPLPNRVAADLGEHVPMYCTAAGKAWLARLPEAALDDYLARVKLVARAPNTLIERDALLAELERTRERGYAQDMEEYEPHLHALAAPIVNSRGETLACVALAAPAARMTRRVMTRLAPVLTERAAAISAELAHVTSIV</sequence>
<organism evidence="6 7">
    <name type="scientific">Paraburkholderia pallida</name>
    <dbReference type="NCBI Taxonomy" id="2547399"/>
    <lineage>
        <taxon>Bacteria</taxon>
        <taxon>Pseudomonadati</taxon>
        <taxon>Pseudomonadota</taxon>
        <taxon>Betaproteobacteria</taxon>
        <taxon>Burkholderiales</taxon>
        <taxon>Burkholderiaceae</taxon>
        <taxon>Paraburkholderia</taxon>
    </lineage>
</organism>
<dbReference type="Pfam" id="PF09339">
    <property type="entry name" value="HTH_IclR"/>
    <property type="match status" value="1"/>
</dbReference>
<dbReference type="InterPro" id="IPR005471">
    <property type="entry name" value="Tscrpt_reg_IclR_N"/>
</dbReference>
<dbReference type="AlphaFoldDB" id="A0A4P7CUF3"/>
<dbReference type="GO" id="GO:0003700">
    <property type="term" value="F:DNA-binding transcription factor activity"/>
    <property type="evidence" value="ECO:0007669"/>
    <property type="project" value="TreeGrafter"/>
</dbReference>
<dbReference type="InterPro" id="IPR014757">
    <property type="entry name" value="Tscrpt_reg_IclR_C"/>
</dbReference>
<dbReference type="KEGG" id="ppai:E1956_16560"/>
<dbReference type="InterPro" id="IPR050707">
    <property type="entry name" value="HTH_MetabolicPath_Reg"/>
</dbReference>
<dbReference type="OrthoDB" id="9807558at2"/>
<evidence type="ECO:0000259" key="4">
    <source>
        <dbReference type="PROSITE" id="PS51077"/>
    </source>
</evidence>
<dbReference type="InterPro" id="IPR036390">
    <property type="entry name" value="WH_DNA-bd_sf"/>
</dbReference>
<dbReference type="RefSeq" id="WP_134751073.1">
    <property type="nucleotide sequence ID" value="NZ_CP038149.1"/>
</dbReference>
<evidence type="ECO:0000256" key="3">
    <source>
        <dbReference type="ARBA" id="ARBA00023163"/>
    </source>
</evidence>
<proteinExistence type="predicted"/>
<keyword evidence="7" id="KW-1185">Reference proteome</keyword>
<dbReference type="InterPro" id="IPR029016">
    <property type="entry name" value="GAF-like_dom_sf"/>
</dbReference>
<reference evidence="6 7" key="1">
    <citation type="submission" date="2019-03" db="EMBL/GenBank/DDBJ databases">
        <title>Paraburkholderia sp. 7MH5, isolated from subtropical forest soil.</title>
        <authorList>
            <person name="Gao Z.-H."/>
            <person name="Qiu L.-H."/>
        </authorList>
    </citation>
    <scope>NUCLEOTIDE SEQUENCE [LARGE SCALE GENOMIC DNA]</scope>
    <source>
        <strain evidence="6 7">7MH5</strain>
    </source>
</reference>
<dbReference type="EMBL" id="CP038149">
    <property type="protein sequence ID" value="QBQ98867.1"/>
    <property type="molecule type" value="Genomic_DNA"/>
</dbReference>
<feature type="domain" description="IclR-ED" evidence="5">
    <location>
        <begin position="64"/>
        <end position="247"/>
    </location>
</feature>
<evidence type="ECO:0000259" key="5">
    <source>
        <dbReference type="PROSITE" id="PS51078"/>
    </source>
</evidence>
<dbReference type="PROSITE" id="PS51078">
    <property type="entry name" value="ICLR_ED"/>
    <property type="match status" value="1"/>
</dbReference>
<protein>
    <submittedName>
        <fullName evidence="6">IclR family transcriptional regulator</fullName>
    </submittedName>
</protein>
<dbReference type="PANTHER" id="PTHR30136">
    <property type="entry name" value="HELIX-TURN-HELIX TRANSCRIPTIONAL REGULATOR, ICLR FAMILY"/>
    <property type="match status" value="1"/>
</dbReference>
<name>A0A4P7CUF3_9BURK</name>
<dbReference type="InterPro" id="IPR036388">
    <property type="entry name" value="WH-like_DNA-bd_sf"/>
</dbReference>
<evidence type="ECO:0000256" key="1">
    <source>
        <dbReference type="ARBA" id="ARBA00023015"/>
    </source>
</evidence>